<gene>
    <name evidence="1" type="ORF">AYBTSS11_LOCUS11807</name>
</gene>
<evidence type="ECO:0000313" key="2">
    <source>
        <dbReference type="Proteomes" id="UP001189624"/>
    </source>
</evidence>
<dbReference type="Proteomes" id="UP001189624">
    <property type="component" value="Chromosome 3"/>
</dbReference>
<sequence length="55" mass="6191">MKVDLLNWDGKLKRLEFGHVGDTVYKGIEMEGLVGVEEMTRPMALALALESKRQS</sequence>
<organism evidence="1 2">
    <name type="scientific">Sphenostylis stenocarpa</name>
    <dbReference type="NCBI Taxonomy" id="92480"/>
    <lineage>
        <taxon>Eukaryota</taxon>
        <taxon>Viridiplantae</taxon>
        <taxon>Streptophyta</taxon>
        <taxon>Embryophyta</taxon>
        <taxon>Tracheophyta</taxon>
        <taxon>Spermatophyta</taxon>
        <taxon>Magnoliopsida</taxon>
        <taxon>eudicotyledons</taxon>
        <taxon>Gunneridae</taxon>
        <taxon>Pentapetalae</taxon>
        <taxon>rosids</taxon>
        <taxon>fabids</taxon>
        <taxon>Fabales</taxon>
        <taxon>Fabaceae</taxon>
        <taxon>Papilionoideae</taxon>
        <taxon>50 kb inversion clade</taxon>
        <taxon>NPAAA clade</taxon>
        <taxon>indigoferoid/millettioid clade</taxon>
        <taxon>Phaseoleae</taxon>
        <taxon>Sphenostylis</taxon>
    </lineage>
</organism>
<protein>
    <submittedName>
        <fullName evidence="1">Uncharacterized protein</fullName>
    </submittedName>
</protein>
<proteinExistence type="predicted"/>
<dbReference type="Gramene" id="rna-AYBTSS11_LOCUS11807">
    <property type="protein sequence ID" value="CAJ1944226.1"/>
    <property type="gene ID" value="gene-AYBTSS11_LOCUS11807"/>
</dbReference>
<keyword evidence="2" id="KW-1185">Reference proteome</keyword>
<evidence type="ECO:0000313" key="1">
    <source>
        <dbReference type="EMBL" id="CAJ1944226.1"/>
    </source>
</evidence>
<accession>A0AA86VED3</accession>
<reference evidence="1" key="1">
    <citation type="submission" date="2023-10" db="EMBL/GenBank/DDBJ databases">
        <authorList>
            <person name="Domelevo Entfellner J.-B."/>
        </authorList>
    </citation>
    <scope>NUCLEOTIDE SEQUENCE</scope>
</reference>
<name>A0AA86VED3_9FABA</name>
<dbReference type="AlphaFoldDB" id="A0AA86VED3"/>
<dbReference type="EMBL" id="OY731400">
    <property type="protein sequence ID" value="CAJ1944226.1"/>
    <property type="molecule type" value="Genomic_DNA"/>
</dbReference>